<accession>A0AAE0LKM0</accession>
<feature type="transmembrane region" description="Helical" evidence="1">
    <location>
        <begin position="146"/>
        <end position="165"/>
    </location>
</feature>
<evidence type="ECO:0000313" key="2">
    <source>
        <dbReference type="EMBL" id="KAK3288663.1"/>
    </source>
</evidence>
<dbReference type="Proteomes" id="UP001190700">
    <property type="component" value="Unassembled WGS sequence"/>
</dbReference>
<evidence type="ECO:0000313" key="3">
    <source>
        <dbReference type="Proteomes" id="UP001190700"/>
    </source>
</evidence>
<dbReference type="EMBL" id="LGRX02000421">
    <property type="protein sequence ID" value="KAK3288663.1"/>
    <property type="molecule type" value="Genomic_DNA"/>
</dbReference>
<reference evidence="2 3" key="1">
    <citation type="journal article" date="2015" name="Genome Biol. Evol.">
        <title>Comparative Genomics of a Bacterivorous Green Alga Reveals Evolutionary Causalities and Consequences of Phago-Mixotrophic Mode of Nutrition.</title>
        <authorList>
            <person name="Burns J.A."/>
            <person name="Paasch A."/>
            <person name="Narechania A."/>
            <person name="Kim E."/>
        </authorList>
    </citation>
    <scope>NUCLEOTIDE SEQUENCE [LARGE SCALE GENOMIC DNA]</scope>
    <source>
        <strain evidence="2 3">PLY_AMNH</strain>
    </source>
</reference>
<gene>
    <name evidence="2" type="ORF">CYMTET_3881</name>
</gene>
<keyword evidence="1" id="KW-0812">Transmembrane</keyword>
<dbReference type="AlphaFoldDB" id="A0AAE0LKM0"/>
<feature type="transmembrane region" description="Helical" evidence="1">
    <location>
        <begin position="97"/>
        <end position="114"/>
    </location>
</feature>
<feature type="transmembrane region" description="Helical" evidence="1">
    <location>
        <begin position="171"/>
        <end position="190"/>
    </location>
</feature>
<name>A0AAE0LKM0_9CHLO</name>
<protein>
    <submittedName>
        <fullName evidence="2">Uncharacterized protein</fullName>
    </submittedName>
</protein>
<proteinExistence type="predicted"/>
<comment type="caution">
    <text evidence="2">The sequence shown here is derived from an EMBL/GenBank/DDBJ whole genome shotgun (WGS) entry which is preliminary data.</text>
</comment>
<keyword evidence="3" id="KW-1185">Reference proteome</keyword>
<organism evidence="2 3">
    <name type="scientific">Cymbomonas tetramitiformis</name>
    <dbReference type="NCBI Taxonomy" id="36881"/>
    <lineage>
        <taxon>Eukaryota</taxon>
        <taxon>Viridiplantae</taxon>
        <taxon>Chlorophyta</taxon>
        <taxon>Pyramimonadophyceae</taxon>
        <taxon>Pyramimonadales</taxon>
        <taxon>Pyramimonadaceae</taxon>
        <taxon>Cymbomonas</taxon>
    </lineage>
</organism>
<sequence length="263" mass="30109">MYAPNKNAYASAPDMNGKYYRKRATYSNVIQTNIRQIRNSMLTQESPLLLTFSALLLFVILFLVMWYMEWFPEYYFHLHSNDVVFFDTYRLNSRDKAISALTANFILTAINVYVRRTVSSWQINYVNSPHIPRSELQSTVHIQLTMLFYTLFVCLSGAINIFLIFSNFWFLVAQTASTVIVTLVLTQLFLKEKSLAESAGFSSDTGEFTENREASLDERPVYTLTESSTDLPWIPSAHNVASTRSVGNANEKASAFRRGVLHI</sequence>
<keyword evidence="1" id="KW-1133">Transmembrane helix</keyword>
<evidence type="ECO:0000256" key="1">
    <source>
        <dbReference type="SAM" id="Phobius"/>
    </source>
</evidence>
<keyword evidence="1" id="KW-0472">Membrane</keyword>
<feature type="transmembrane region" description="Helical" evidence="1">
    <location>
        <begin position="48"/>
        <end position="68"/>
    </location>
</feature>